<keyword evidence="6" id="KW-1133">Transmembrane helix</keyword>
<dbReference type="PANTHER" id="PTHR31311">
    <property type="entry name" value="XYLOGLUCAN 6-XYLOSYLTRANSFERASE 5-RELATED-RELATED"/>
    <property type="match status" value="1"/>
</dbReference>
<dbReference type="InterPro" id="IPR008630">
    <property type="entry name" value="Glyco_trans_34"/>
</dbReference>
<evidence type="ECO:0000256" key="1">
    <source>
        <dbReference type="ARBA" id="ARBA00004323"/>
    </source>
</evidence>
<dbReference type="AlphaFoldDB" id="A0A1Y1HVE2"/>
<comment type="similarity">
    <text evidence="2">Belongs to the glycosyltransferase 34 family.</text>
</comment>
<evidence type="ECO:0000256" key="4">
    <source>
        <dbReference type="ARBA" id="ARBA00022679"/>
    </source>
</evidence>
<reference evidence="7 8" key="1">
    <citation type="journal article" date="2014" name="Nat. Commun.">
        <title>Klebsormidium flaccidum genome reveals primary factors for plant terrestrial adaptation.</title>
        <authorList>
            <person name="Hori K."/>
            <person name="Maruyama F."/>
            <person name="Fujisawa T."/>
            <person name="Togashi T."/>
            <person name="Yamamoto N."/>
            <person name="Seo M."/>
            <person name="Sato S."/>
            <person name="Yamada T."/>
            <person name="Mori H."/>
            <person name="Tajima N."/>
            <person name="Moriyama T."/>
            <person name="Ikeuchi M."/>
            <person name="Watanabe M."/>
            <person name="Wada H."/>
            <person name="Kobayashi K."/>
            <person name="Saito M."/>
            <person name="Masuda T."/>
            <person name="Sasaki-Sekimoto Y."/>
            <person name="Mashiguchi K."/>
            <person name="Awai K."/>
            <person name="Shimojima M."/>
            <person name="Masuda S."/>
            <person name="Iwai M."/>
            <person name="Nobusawa T."/>
            <person name="Narise T."/>
            <person name="Kondo S."/>
            <person name="Saito H."/>
            <person name="Sato R."/>
            <person name="Murakawa M."/>
            <person name="Ihara Y."/>
            <person name="Oshima-Yamada Y."/>
            <person name="Ohtaka K."/>
            <person name="Satoh M."/>
            <person name="Sonobe K."/>
            <person name="Ishii M."/>
            <person name="Ohtani R."/>
            <person name="Kanamori-Sato M."/>
            <person name="Honoki R."/>
            <person name="Miyazaki D."/>
            <person name="Mochizuki H."/>
            <person name="Umetsu J."/>
            <person name="Higashi K."/>
            <person name="Shibata D."/>
            <person name="Kamiya Y."/>
            <person name="Sato N."/>
            <person name="Nakamura Y."/>
            <person name="Tabata S."/>
            <person name="Ida S."/>
            <person name="Kurokawa K."/>
            <person name="Ohta H."/>
        </authorList>
    </citation>
    <scope>NUCLEOTIDE SEQUENCE [LARGE SCALE GENOMIC DNA]</scope>
    <source>
        <strain evidence="7 8">NIES-2285</strain>
    </source>
</reference>
<accession>A0A1Y1HVE2</accession>
<name>A0A1Y1HVE2_KLENI</name>
<keyword evidence="4 7" id="KW-0808">Transferase</keyword>
<gene>
    <name evidence="7" type="ORF">KFL_001010180</name>
</gene>
<dbReference type="Proteomes" id="UP000054558">
    <property type="component" value="Unassembled WGS sequence"/>
</dbReference>
<evidence type="ECO:0000313" key="8">
    <source>
        <dbReference type="Proteomes" id="UP000054558"/>
    </source>
</evidence>
<evidence type="ECO:0000256" key="6">
    <source>
        <dbReference type="SAM" id="Phobius"/>
    </source>
</evidence>
<proteinExistence type="inferred from homology"/>
<evidence type="ECO:0000256" key="2">
    <source>
        <dbReference type="ARBA" id="ARBA00005664"/>
    </source>
</evidence>
<dbReference type="OrthoDB" id="205108at2759"/>
<evidence type="ECO:0000256" key="3">
    <source>
        <dbReference type="ARBA" id="ARBA00022676"/>
    </source>
</evidence>
<dbReference type="OMA" id="QQRATWL"/>
<dbReference type="InterPro" id="IPR029044">
    <property type="entry name" value="Nucleotide-diphossugar_trans"/>
</dbReference>
<dbReference type="Pfam" id="PF05637">
    <property type="entry name" value="Glyco_transf_34"/>
    <property type="match status" value="1"/>
</dbReference>
<dbReference type="GO" id="GO:0000139">
    <property type="term" value="C:Golgi membrane"/>
    <property type="evidence" value="ECO:0007669"/>
    <property type="project" value="UniProtKB-SubCell"/>
</dbReference>
<comment type="subcellular location">
    <subcellularLocation>
        <location evidence="1">Golgi apparatus membrane</location>
        <topology evidence="1">Single-pass type II membrane protein</topology>
    </subcellularLocation>
</comment>
<dbReference type="GO" id="GO:0016757">
    <property type="term" value="F:glycosyltransferase activity"/>
    <property type="evidence" value="ECO:0007669"/>
    <property type="project" value="UniProtKB-KW"/>
</dbReference>
<keyword evidence="3" id="KW-0328">Glycosyltransferase</keyword>
<dbReference type="EMBL" id="DF237050">
    <property type="protein sequence ID" value="GAQ82133.1"/>
    <property type="molecule type" value="Genomic_DNA"/>
</dbReference>
<keyword evidence="6" id="KW-0812">Transmembrane</keyword>
<evidence type="ECO:0000313" key="7">
    <source>
        <dbReference type="EMBL" id="GAQ82133.1"/>
    </source>
</evidence>
<dbReference type="STRING" id="105231.A0A1Y1HVE2"/>
<evidence type="ECO:0000256" key="5">
    <source>
        <dbReference type="SAM" id="MobiDB-lite"/>
    </source>
</evidence>
<keyword evidence="6" id="KW-0472">Membrane</keyword>
<organism evidence="7 8">
    <name type="scientific">Klebsormidium nitens</name>
    <name type="common">Green alga</name>
    <name type="synonym">Ulothrix nitens</name>
    <dbReference type="NCBI Taxonomy" id="105231"/>
    <lineage>
        <taxon>Eukaryota</taxon>
        <taxon>Viridiplantae</taxon>
        <taxon>Streptophyta</taxon>
        <taxon>Klebsormidiophyceae</taxon>
        <taxon>Klebsormidiales</taxon>
        <taxon>Klebsormidiaceae</taxon>
        <taxon>Klebsormidium</taxon>
    </lineage>
</organism>
<keyword evidence="8" id="KW-1185">Reference proteome</keyword>
<dbReference type="PANTHER" id="PTHR31311:SF44">
    <property type="entry name" value="GLYCOSYLTRANSFERASE 2-RELATED"/>
    <property type="match status" value="1"/>
</dbReference>
<dbReference type="Gene3D" id="3.90.550.10">
    <property type="entry name" value="Spore Coat Polysaccharide Biosynthesis Protein SpsA, Chain A"/>
    <property type="match status" value="1"/>
</dbReference>
<protein>
    <submittedName>
        <fullName evidence="7">Xylosyltransferase</fullName>
    </submittedName>
</protein>
<feature type="transmembrane region" description="Helical" evidence="6">
    <location>
        <begin position="47"/>
        <end position="65"/>
    </location>
</feature>
<feature type="region of interest" description="Disordered" evidence="5">
    <location>
        <begin position="79"/>
        <end position="101"/>
    </location>
</feature>
<sequence length="400" mass="45173">MAPSQDDRKPLRSGTHLKWASVLFSIMSPRMTFVTDDIKKIKRRQSFLQIAGILLLVAFVITLAMDKRLAHFPDLTDGEGSPTTGTVDAVGEGSIDGGERGGGRTRLMLVTGTDGRACSTTRGAEVLTRSLKNKVDYARLHGIPLYYAMEAFDDAFDIYWVKLPLLKKLMQTHPTIEWFMWVDCDAIFTDMARVVPLDEYGDYNLVLSGNATAVFEEPDWLGLNTGGFLLRNCAWSVDLLDATMALGNRYTTRRDTGLLLNRVLRGRAEASGDHEWPADDQTTLIYLLATQPHLWKEKTYLDTTKMYHNWWVEVAQRLPQILPGEDGAPGPSKWRPFISHFTGCKFCNMQDADAHEGQVENCLTTFDRLYRFADDQVLENFELRHKSVDNEAIEAIEPRA</sequence>